<proteinExistence type="predicted"/>
<evidence type="ECO:0000256" key="1">
    <source>
        <dbReference type="ARBA" id="ARBA00004370"/>
    </source>
</evidence>
<keyword evidence="5" id="KW-0677">Repeat</keyword>
<evidence type="ECO:0000256" key="6">
    <source>
        <dbReference type="ARBA" id="ARBA00023136"/>
    </source>
</evidence>
<dbReference type="InterPro" id="IPR039910">
    <property type="entry name" value="D15-like"/>
</dbReference>
<dbReference type="OrthoDB" id="9803054at2"/>
<dbReference type="Pfam" id="PF07244">
    <property type="entry name" value="POTRA"/>
    <property type="match status" value="4"/>
</dbReference>
<dbReference type="Proteomes" id="UP000001029">
    <property type="component" value="Chromosome"/>
</dbReference>
<dbReference type="STRING" id="445932.Emin_0073"/>
<dbReference type="InterPro" id="IPR010827">
    <property type="entry name" value="BamA/TamA_POTRA"/>
</dbReference>
<dbReference type="NCBIfam" id="TIGR03303">
    <property type="entry name" value="OM_YaeT"/>
    <property type="match status" value="1"/>
</dbReference>
<evidence type="ECO:0000313" key="11">
    <source>
        <dbReference type="EMBL" id="ACC97640.1"/>
    </source>
</evidence>
<organism evidence="11 12">
    <name type="scientific">Elusimicrobium minutum (strain Pei191)</name>
    <dbReference type="NCBI Taxonomy" id="445932"/>
    <lineage>
        <taxon>Bacteria</taxon>
        <taxon>Pseudomonadati</taxon>
        <taxon>Elusimicrobiota</taxon>
        <taxon>Elusimicrobia</taxon>
        <taxon>Elusimicrobiales</taxon>
        <taxon>Elusimicrobiaceae</taxon>
        <taxon>Elusimicrobium</taxon>
    </lineage>
</organism>
<dbReference type="RefSeq" id="WP_012414255.1">
    <property type="nucleotide sequence ID" value="NC_010644.1"/>
</dbReference>
<evidence type="ECO:0000256" key="7">
    <source>
        <dbReference type="ARBA" id="ARBA00023237"/>
    </source>
</evidence>
<evidence type="ECO:0000256" key="8">
    <source>
        <dbReference type="NCBIfam" id="TIGR03303"/>
    </source>
</evidence>
<evidence type="ECO:0000256" key="9">
    <source>
        <dbReference type="SAM" id="SignalP"/>
    </source>
</evidence>
<dbReference type="EMBL" id="CP001055">
    <property type="protein sequence ID" value="ACC97640.1"/>
    <property type="molecule type" value="Genomic_DNA"/>
</dbReference>
<dbReference type="AlphaFoldDB" id="B2KAU4"/>
<dbReference type="PANTHER" id="PTHR12815:SF47">
    <property type="entry name" value="TRANSLOCATION AND ASSEMBLY MODULE SUBUNIT TAMA"/>
    <property type="match status" value="1"/>
</dbReference>
<dbReference type="KEGG" id="emi:Emin_0073"/>
<evidence type="ECO:0000256" key="5">
    <source>
        <dbReference type="ARBA" id="ARBA00022737"/>
    </source>
</evidence>
<dbReference type="InterPro" id="IPR023707">
    <property type="entry name" value="OM_assembly_BamA"/>
</dbReference>
<feature type="domain" description="POTRA" evidence="10">
    <location>
        <begin position="113"/>
        <end position="191"/>
    </location>
</feature>
<keyword evidence="4 9" id="KW-0732">Signal</keyword>
<evidence type="ECO:0000313" key="12">
    <source>
        <dbReference type="Proteomes" id="UP000001029"/>
    </source>
</evidence>
<keyword evidence="12" id="KW-1185">Reference proteome</keyword>
<dbReference type="GO" id="GO:0071709">
    <property type="term" value="P:membrane assembly"/>
    <property type="evidence" value="ECO:0007669"/>
    <property type="project" value="InterPro"/>
</dbReference>
<dbReference type="Pfam" id="PF01103">
    <property type="entry name" value="Omp85"/>
    <property type="match status" value="1"/>
</dbReference>
<keyword evidence="2" id="KW-1134">Transmembrane beta strand</keyword>
<reference evidence="11 12" key="1">
    <citation type="journal article" date="2009" name="Appl. Environ. Microbiol.">
        <title>Genomic analysis of 'Elusimicrobium minutum,' the first cultivated representative of the phylum 'Elusimicrobia' (formerly termite group 1).</title>
        <authorList>
            <person name="Herlemann D.P.R."/>
            <person name="Geissinger O."/>
            <person name="Ikeda-Ohtsubo W."/>
            <person name="Kunin V."/>
            <person name="Sun H."/>
            <person name="Lapidus A."/>
            <person name="Hugenholtz P."/>
            <person name="Brune A."/>
        </authorList>
    </citation>
    <scope>NUCLEOTIDE SEQUENCE [LARGE SCALE GENOMIC DNA]</scope>
    <source>
        <strain evidence="11 12">Pei191</strain>
    </source>
</reference>
<gene>
    <name evidence="11" type="ordered locus">Emin_0073</name>
</gene>
<accession>B2KAU4</accession>
<name>B2KAU4_ELUMP</name>
<evidence type="ECO:0000256" key="4">
    <source>
        <dbReference type="ARBA" id="ARBA00022729"/>
    </source>
</evidence>
<dbReference type="PROSITE" id="PS51779">
    <property type="entry name" value="POTRA"/>
    <property type="match status" value="2"/>
</dbReference>
<dbReference type="HOGENOM" id="CLU_007664_1_1_0"/>
<comment type="subcellular location">
    <subcellularLocation>
        <location evidence="1">Membrane</location>
    </subcellularLocation>
</comment>
<dbReference type="PIRSF" id="PIRSF006076">
    <property type="entry name" value="OM_assembly_OMP85"/>
    <property type="match status" value="1"/>
</dbReference>
<dbReference type="Gene3D" id="3.10.20.310">
    <property type="entry name" value="membrane protein fhac"/>
    <property type="match status" value="5"/>
</dbReference>
<evidence type="ECO:0000256" key="2">
    <source>
        <dbReference type="ARBA" id="ARBA00022452"/>
    </source>
</evidence>
<feature type="signal peptide" evidence="9">
    <location>
        <begin position="1"/>
        <end position="18"/>
    </location>
</feature>
<keyword evidence="3" id="KW-0812">Transmembrane</keyword>
<sequence length="772" mass="87664">MKKILFLLLILTSAGLFAQETEMNATGPWMVCEVAVSGLKNVAKKTVTKAVHAKKGVMYERGFVYDDMQAIISLGSFDNAEVDISPMEGERKNKEDKEFHPCFKVTYIVKEKPIFDAITYEGRKRLSRTAITEAMTLKIKDPFNETKLVSDLERIKAKYAEKGYINADIKYETEVNEKLNIVTVKFIIDEGQRARVKEVGIEGANLIPSRKLVKKTANRPGKVFKPQKLQQDYVKMTLYGRNKGFSEYEITPPQIDMNDEKSEITINYDVTEGAKAQYGTAAFDGNTVFTDEELQKQIFFREGKTYTQKSFDMTMRDLQEQYANKGYLNAKINPIRTIDDAGRLNILFDISESHIFYIDHVDVTGYETTRRNVLAREITVKPGDLFDYSKIRRSQTRLLNLGFINDVQLDISPTAYPDRVDVGFNVVEGRPGMFTAGVAMSSLDGLYGEVSVSHMNLFGRAQRLNLRTQFGKNLLDYTIGWSTPWVFDRPVSFGVDAFNTRRYRPFRSESRAYTDRRIGGRVRVGPRFSDDIYQLAFSYTFQNIDIYDIDDQFKGDIDSERLNSSSFSADFAIDTRDNIWDPTTGWRNSIGLELTGGPLMGDLDLWTINLRSIFNRTLINIGGNYPIVFVLSNKFASTNAYGRTGEVPVFERFFIGGADTIRGYDHNGQVGPQDGGNMYFVSSAEVRLPLAREGRRSIAQLAAFFDIGNSWKSASDVRFRMGPEEDEFKAGVGLGLRFATPQLPIRIDWGYGLNHRPGESRTKFYFNMSNAF</sequence>
<dbReference type="Gene3D" id="2.40.160.50">
    <property type="entry name" value="membrane protein fhac: a member of the omp85/tpsb transporter family"/>
    <property type="match status" value="1"/>
</dbReference>
<dbReference type="InterPro" id="IPR000184">
    <property type="entry name" value="Bac_surfAg_D15"/>
</dbReference>
<feature type="chain" id="PRO_5002779736" description="Outer membrane protein assembly factor BamA" evidence="9">
    <location>
        <begin position="19"/>
        <end position="772"/>
    </location>
</feature>
<dbReference type="PANTHER" id="PTHR12815">
    <property type="entry name" value="SORTING AND ASSEMBLY MACHINERY SAMM50 PROTEIN FAMILY MEMBER"/>
    <property type="match status" value="1"/>
</dbReference>
<evidence type="ECO:0000259" key="10">
    <source>
        <dbReference type="PROSITE" id="PS51779"/>
    </source>
</evidence>
<feature type="domain" description="POTRA" evidence="10">
    <location>
        <begin position="356"/>
        <end position="429"/>
    </location>
</feature>
<keyword evidence="6" id="KW-0472">Membrane</keyword>
<dbReference type="GO" id="GO:0009279">
    <property type="term" value="C:cell outer membrane"/>
    <property type="evidence" value="ECO:0007669"/>
    <property type="project" value="UniProtKB-UniRule"/>
</dbReference>
<dbReference type="InterPro" id="IPR034746">
    <property type="entry name" value="POTRA"/>
</dbReference>
<evidence type="ECO:0000256" key="3">
    <source>
        <dbReference type="ARBA" id="ARBA00022692"/>
    </source>
</evidence>
<protein>
    <recommendedName>
        <fullName evidence="8">Outer membrane protein assembly factor BamA</fullName>
    </recommendedName>
</protein>
<keyword evidence="7" id="KW-0998">Cell outer membrane</keyword>